<comment type="catalytic activity">
    <reaction evidence="7">
        <text>L-threonyl-[protein] + ATP = O-phospho-L-threonyl-[protein] + ADP + H(+)</text>
        <dbReference type="Rhea" id="RHEA:46608"/>
        <dbReference type="Rhea" id="RHEA-COMP:11060"/>
        <dbReference type="Rhea" id="RHEA-COMP:11605"/>
        <dbReference type="ChEBI" id="CHEBI:15378"/>
        <dbReference type="ChEBI" id="CHEBI:30013"/>
        <dbReference type="ChEBI" id="CHEBI:30616"/>
        <dbReference type="ChEBI" id="CHEBI:61977"/>
        <dbReference type="ChEBI" id="CHEBI:456216"/>
        <dbReference type="EC" id="2.7.11.1"/>
    </reaction>
</comment>
<dbReference type="GeneTree" id="ENSGT00940000166638"/>
<proteinExistence type="predicted"/>
<dbReference type="GO" id="GO:0005524">
    <property type="term" value="F:ATP binding"/>
    <property type="evidence" value="ECO:0007669"/>
    <property type="project" value="UniProtKB-KW"/>
</dbReference>
<dbReference type="PANTHER" id="PTHR24346:SF35">
    <property type="entry name" value="SERINE_THREONINE-PROTEIN KINASE NIM1-LIKE"/>
    <property type="match status" value="1"/>
</dbReference>
<keyword evidence="4" id="KW-0547">Nucleotide-binding</keyword>
<accession>A0A8C7YQV4</accession>
<keyword evidence="3" id="KW-0808">Transferase</keyword>
<dbReference type="Proteomes" id="UP000694383">
    <property type="component" value="Unplaced"/>
</dbReference>
<dbReference type="PROSITE" id="PS50011">
    <property type="entry name" value="PROTEIN_KINASE_DOM"/>
    <property type="match status" value="1"/>
</dbReference>
<keyword evidence="6" id="KW-0067">ATP-binding</keyword>
<keyword evidence="12" id="KW-1185">Reference proteome</keyword>
<reference evidence="11" key="2">
    <citation type="submission" date="2025-09" db="UniProtKB">
        <authorList>
            <consortium name="Ensembl"/>
        </authorList>
    </citation>
    <scope>IDENTIFICATION</scope>
</reference>
<evidence type="ECO:0000313" key="11">
    <source>
        <dbReference type="Ensembl" id="ENSOSIP00000032466.1"/>
    </source>
</evidence>
<dbReference type="SUPFAM" id="SSF56112">
    <property type="entry name" value="Protein kinase-like (PK-like)"/>
    <property type="match status" value="1"/>
</dbReference>
<dbReference type="GO" id="GO:0035556">
    <property type="term" value="P:intracellular signal transduction"/>
    <property type="evidence" value="ECO:0007669"/>
    <property type="project" value="TreeGrafter"/>
</dbReference>
<name>A0A8C7YQV4_9TELE</name>
<evidence type="ECO:0000256" key="9">
    <source>
        <dbReference type="SAM" id="MobiDB-lite"/>
    </source>
</evidence>
<evidence type="ECO:0000256" key="2">
    <source>
        <dbReference type="ARBA" id="ARBA00022527"/>
    </source>
</evidence>
<dbReference type="PANTHER" id="PTHR24346">
    <property type="entry name" value="MAP/MICROTUBULE AFFINITY-REGULATING KINASE"/>
    <property type="match status" value="1"/>
</dbReference>
<evidence type="ECO:0000256" key="4">
    <source>
        <dbReference type="ARBA" id="ARBA00022741"/>
    </source>
</evidence>
<evidence type="ECO:0000259" key="10">
    <source>
        <dbReference type="PROSITE" id="PS50011"/>
    </source>
</evidence>
<dbReference type="InterPro" id="IPR000719">
    <property type="entry name" value="Prot_kinase_dom"/>
</dbReference>
<evidence type="ECO:0000313" key="12">
    <source>
        <dbReference type="Proteomes" id="UP000694383"/>
    </source>
</evidence>
<feature type="region of interest" description="Disordered" evidence="9">
    <location>
        <begin position="193"/>
        <end position="217"/>
    </location>
</feature>
<evidence type="ECO:0000256" key="1">
    <source>
        <dbReference type="ARBA" id="ARBA00012513"/>
    </source>
</evidence>
<protein>
    <recommendedName>
        <fullName evidence="1">non-specific serine/threonine protein kinase</fullName>
        <ecNumber evidence="1">2.7.11.1</ecNumber>
    </recommendedName>
</protein>
<keyword evidence="5" id="KW-0418">Kinase</keyword>
<evidence type="ECO:0000256" key="8">
    <source>
        <dbReference type="ARBA" id="ARBA00048679"/>
    </source>
</evidence>
<dbReference type="InterPro" id="IPR011009">
    <property type="entry name" value="Kinase-like_dom_sf"/>
</dbReference>
<dbReference type="EC" id="2.7.11.1" evidence="1"/>
<organism evidence="11 12">
    <name type="scientific">Oryzias sinensis</name>
    <name type="common">Chinese medaka</name>
    <dbReference type="NCBI Taxonomy" id="183150"/>
    <lineage>
        <taxon>Eukaryota</taxon>
        <taxon>Metazoa</taxon>
        <taxon>Chordata</taxon>
        <taxon>Craniata</taxon>
        <taxon>Vertebrata</taxon>
        <taxon>Euteleostomi</taxon>
        <taxon>Actinopterygii</taxon>
        <taxon>Neopterygii</taxon>
        <taxon>Teleostei</taxon>
        <taxon>Neoteleostei</taxon>
        <taxon>Acanthomorphata</taxon>
        <taxon>Ovalentaria</taxon>
        <taxon>Atherinomorphae</taxon>
        <taxon>Beloniformes</taxon>
        <taxon>Adrianichthyidae</taxon>
        <taxon>Oryziinae</taxon>
        <taxon>Oryzias</taxon>
    </lineage>
</organism>
<feature type="compositionally biased region" description="Basic and acidic residues" evidence="9">
    <location>
        <begin position="208"/>
        <end position="217"/>
    </location>
</feature>
<reference evidence="11" key="1">
    <citation type="submission" date="2025-08" db="UniProtKB">
        <authorList>
            <consortium name="Ensembl"/>
        </authorList>
    </citation>
    <scope>IDENTIFICATION</scope>
</reference>
<feature type="domain" description="Protein kinase" evidence="10">
    <location>
        <begin position="1"/>
        <end position="217"/>
    </location>
</feature>
<dbReference type="AlphaFoldDB" id="A0A8C7YQV4"/>
<dbReference type="Gene3D" id="1.10.510.10">
    <property type="entry name" value="Transferase(Phosphotransferase) domain 1"/>
    <property type="match status" value="1"/>
</dbReference>
<dbReference type="SMART" id="SM00220">
    <property type="entry name" value="S_TKc"/>
    <property type="match status" value="1"/>
</dbReference>
<dbReference type="Ensembl" id="ENSOSIT00000034227.1">
    <property type="protein sequence ID" value="ENSOSIP00000032466.1"/>
    <property type="gene ID" value="ENSOSIG00000016518.1"/>
</dbReference>
<evidence type="ECO:0000256" key="5">
    <source>
        <dbReference type="ARBA" id="ARBA00022777"/>
    </source>
</evidence>
<dbReference type="GO" id="GO:0000226">
    <property type="term" value="P:microtubule cytoskeleton organization"/>
    <property type="evidence" value="ECO:0007669"/>
    <property type="project" value="TreeGrafter"/>
</dbReference>
<comment type="catalytic activity">
    <reaction evidence="8">
        <text>L-seryl-[protein] + ATP = O-phospho-L-seryl-[protein] + ADP + H(+)</text>
        <dbReference type="Rhea" id="RHEA:17989"/>
        <dbReference type="Rhea" id="RHEA-COMP:9863"/>
        <dbReference type="Rhea" id="RHEA-COMP:11604"/>
        <dbReference type="ChEBI" id="CHEBI:15378"/>
        <dbReference type="ChEBI" id="CHEBI:29999"/>
        <dbReference type="ChEBI" id="CHEBI:30616"/>
        <dbReference type="ChEBI" id="CHEBI:83421"/>
        <dbReference type="ChEBI" id="CHEBI:456216"/>
        <dbReference type="EC" id="2.7.11.1"/>
    </reaction>
</comment>
<keyword evidence="2" id="KW-0723">Serine/threonine-protein kinase</keyword>
<evidence type="ECO:0000256" key="7">
    <source>
        <dbReference type="ARBA" id="ARBA00047899"/>
    </source>
</evidence>
<dbReference type="Pfam" id="PF00069">
    <property type="entry name" value="Pkinase"/>
    <property type="match status" value="1"/>
</dbReference>
<evidence type="ECO:0000256" key="3">
    <source>
        <dbReference type="ARBA" id="ARBA00022679"/>
    </source>
</evidence>
<evidence type="ECO:0000256" key="6">
    <source>
        <dbReference type="ARBA" id="ARBA00022840"/>
    </source>
</evidence>
<dbReference type="GO" id="GO:0050321">
    <property type="term" value="F:tau-protein kinase activity"/>
    <property type="evidence" value="ECO:0007669"/>
    <property type="project" value="TreeGrafter"/>
</dbReference>
<dbReference type="InterPro" id="IPR008271">
    <property type="entry name" value="Ser/Thr_kinase_AS"/>
</dbReference>
<sequence length="217" mass="23638">NSYKVALKILDRMRLDAQAQRLLSREINSMEALQHPNIIRLYEVVETPSRLYLVLEYAGGGDLHNRICSEGKLCDNTSKVTFAQVLSAIKYMHNLSIIHRDLKAENVLFTTTGAVKVADFGFSTRVSNRNLALDTFCGSPPLRGPGALQGRVLPGPPRGRVGHGGAAFLHGDGHHAVSRRNYGEAATLHHRGQLHSAPLGARPLPEAHPGHPEAGPR</sequence>
<dbReference type="GO" id="GO:0005737">
    <property type="term" value="C:cytoplasm"/>
    <property type="evidence" value="ECO:0007669"/>
    <property type="project" value="TreeGrafter"/>
</dbReference>
<dbReference type="PROSITE" id="PS00108">
    <property type="entry name" value="PROTEIN_KINASE_ST"/>
    <property type="match status" value="1"/>
</dbReference>
<dbReference type="FunFam" id="1.10.510.10:FF:000571">
    <property type="entry name" value="Maternal embryonic leucine zipper kinase"/>
    <property type="match status" value="1"/>
</dbReference>